<evidence type="ECO:0000256" key="3">
    <source>
        <dbReference type="ARBA" id="ARBA00022801"/>
    </source>
</evidence>
<comment type="caution">
    <text evidence="9">The sequence shown here is derived from an EMBL/GenBank/DDBJ whole genome shotgun (WGS) entry which is preliminary data.</text>
</comment>
<dbReference type="Pfam" id="PF00013">
    <property type="entry name" value="KH_1"/>
    <property type="match status" value="1"/>
</dbReference>
<dbReference type="Pfam" id="PF12072">
    <property type="entry name" value="RNase_Y_N"/>
    <property type="match status" value="1"/>
</dbReference>
<feature type="coiled-coil region" evidence="7">
    <location>
        <begin position="59"/>
        <end position="125"/>
    </location>
</feature>
<dbReference type="Pfam" id="PF01966">
    <property type="entry name" value="HD"/>
    <property type="match status" value="1"/>
</dbReference>
<dbReference type="Proteomes" id="UP000176185">
    <property type="component" value="Unassembled WGS sequence"/>
</dbReference>
<evidence type="ECO:0000259" key="8">
    <source>
        <dbReference type="PROSITE" id="PS51831"/>
    </source>
</evidence>
<dbReference type="Gene3D" id="3.30.1370.10">
    <property type="entry name" value="K Homology domain, type 1"/>
    <property type="match status" value="1"/>
</dbReference>
<dbReference type="SMART" id="SM00471">
    <property type="entry name" value="HDc"/>
    <property type="match status" value="1"/>
</dbReference>
<feature type="domain" description="HD" evidence="8">
    <location>
        <begin position="325"/>
        <end position="418"/>
    </location>
</feature>
<keyword evidence="2 5" id="KW-0255">Endonuclease</keyword>
<dbReference type="NCBIfam" id="TIGR00277">
    <property type="entry name" value="HDIG"/>
    <property type="match status" value="1"/>
</dbReference>
<reference evidence="9 10" key="1">
    <citation type="journal article" date="2016" name="Nat. Commun.">
        <title>Thousands of microbial genomes shed light on interconnected biogeochemical processes in an aquifer system.</title>
        <authorList>
            <person name="Anantharaman K."/>
            <person name="Brown C.T."/>
            <person name="Hug L.A."/>
            <person name="Sharon I."/>
            <person name="Castelle C.J."/>
            <person name="Probst A.J."/>
            <person name="Thomas B.C."/>
            <person name="Singh A."/>
            <person name="Wilkins M.J."/>
            <person name="Karaoz U."/>
            <person name="Brodie E.L."/>
            <person name="Williams K.H."/>
            <person name="Hubbard S.S."/>
            <person name="Banfield J.F."/>
        </authorList>
    </citation>
    <scope>NUCLEOTIDE SEQUENCE [LARGE SCALE GENOMIC DNA]</scope>
</reference>
<evidence type="ECO:0000256" key="7">
    <source>
        <dbReference type="SAM" id="Coils"/>
    </source>
</evidence>
<dbReference type="GO" id="GO:0016787">
    <property type="term" value="F:hydrolase activity"/>
    <property type="evidence" value="ECO:0007669"/>
    <property type="project" value="UniProtKB-KW"/>
</dbReference>
<dbReference type="InterPro" id="IPR006674">
    <property type="entry name" value="HD_domain"/>
</dbReference>
<dbReference type="InterPro" id="IPR022711">
    <property type="entry name" value="RNase_Y_N"/>
</dbReference>
<dbReference type="STRING" id="1797243.A2943_01105"/>
<keyword evidence="1 5" id="KW-0540">Nuclease</keyword>
<dbReference type="CDD" id="cd22431">
    <property type="entry name" value="KH-I_RNaseY"/>
    <property type="match status" value="1"/>
</dbReference>
<comment type="subcellular location">
    <subcellularLocation>
        <location evidence="5">Cell membrane</location>
        <topology evidence="5">Single-pass membrane protein</topology>
    </subcellularLocation>
</comment>
<dbReference type="GO" id="GO:0005886">
    <property type="term" value="C:plasma membrane"/>
    <property type="evidence" value="ECO:0007669"/>
    <property type="project" value="UniProtKB-SubCell"/>
</dbReference>
<protein>
    <recommendedName>
        <fullName evidence="5 6">Ribonuclease Y</fullName>
        <shortName evidence="5">RNase Y</shortName>
        <ecNumber evidence="5 6">3.1.-.-</ecNumber>
    </recommendedName>
</protein>
<gene>
    <name evidence="5" type="primary">rny</name>
    <name evidence="9" type="ORF">A2943_01105</name>
</gene>
<dbReference type="GO" id="GO:0004521">
    <property type="term" value="F:RNA endonuclease activity"/>
    <property type="evidence" value="ECO:0007669"/>
    <property type="project" value="UniProtKB-UniRule"/>
</dbReference>
<dbReference type="SUPFAM" id="SSF54791">
    <property type="entry name" value="Eukaryotic type KH-domain (KH-domain type I)"/>
    <property type="match status" value="1"/>
</dbReference>
<dbReference type="NCBIfam" id="TIGR03319">
    <property type="entry name" value="RNase_Y"/>
    <property type="match status" value="1"/>
</dbReference>
<comment type="function">
    <text evidence="5">Endoribonuclease that initiates mRNA decay.</text>
</comment>
<dbReference type="PANTHER" id="PTHR12826:SF15">
    <property type="entry name" value="RIBONUCLEASE Y"/>
    <property type="match status" value="1"/>
</dbReference>
<dbReference type="CDD" id="cd00077">
    <property type="entry name" value="HDc"/>
    <property type="match status" value="1"/>
</dbReference>
<feature type="transmembrane region" description="Helical" evidence="5">
    <location>
        <begin position="6"/>
        <end position="28"/>
    </location>
</feature>
<dbReference type="PROSITE" id="PS51831">
    <property type="entry name" value="HD"/>
    <property type="match status" value="1"/>
</dbReference>
<dbReference type="EC" id="3.1.-.-" evidence="5 6"/>
<dbReference type="InterPro" id="IPR017705">
    <property type="entry name" value="Ribonuclease_Y"/>
</dbReference>
<dbReference type="GO" id="GO:0006402">
    <property type="term" value="P:mRNA catabolic process"/>
    <property type="evidence" value="ECO:0007669"/>
    <property type="project" value="UniProtKB-UniRule"/>
</dbReference>
<evidence type="ECO:0000256" key="6">
    <source>
        <dbReference type="NCBIfam" id="TIGR03319"/>
    </source>
</evidence>
<proteinExistence type="inferred from homology"/>
<evidence type="ECO:0000256" key="1">
    <source>
        <dbReference type="ARBA" id="ARBA00022722"/>
    </source>
</evidence>
<sequence>MSLELVFILLAVAGFSGIAIGWVFRWLWILARKGSIELEIKQILLDAREEGKKITARAEDEARQKVVTVEAEAKEKEEKITRAEERIFKREESLDKKQTELEAGVEGVKERIEEVKLIKERAEEMVQRRADELARVAGMTKEEAKNLLMQEMEREQGDDLMMRLAKLEREGHEKLERRAKEILTTAIHRLGNSVASDTMATAITIPGDEIKGKIIGKEGRNIKAFERATGVEVIIDDTPGSIVLSSYDPVRRATARVALENLIIDGRIQPAKIEEMVEKAKLEVNKIIKEKAEAAAFEAGVLNLDPRLLQILGRLYFRTSYGQSVLQHSVEMAHIAGMIAEELGANPQVARAGALLHDIGKALDHEVQGTHVEIGRRILQKFGVSEEVVKAMQAHHEEYPYETVESVIVQVADAISGGRPGARRDSVENYLKRLADIEAIANSFPGVEKSYAISAGREVRVFVKPEEMSDLAARELARNIALRIENELKYPGEIKINVIRETRAIEFAR</sequence>
<dbReference type="PROSITE" id="PS50084">
    <property type="entry name" value="KH_TYPE_1"/>
    <property type="match status" value="1"/>
</dbReference>
<comment type="similarity">
    <text evidence="5">Belongs to the RNase Y family.</text>
</comment>
<keyword evidence="7" id="KW-0175">Coiled coil</keyword>
<keyword evidence="3 5" id="KW-0378">Hydrolase</keyword>
<evidence type="ECO:0000313" key="10">
    <source>
        <dbReference type="Proteomes" id="UP000176185"/>
    </source>
</evidence>
<evidence type="ECO:0000256" key="5">
    <source>
        <dbReference type="HAMAP-Rule" id="MF_00335"/>
    </source>
</evidence>
<dbReference type="HAMAP" id="MF_00335">
    <property type="entry name" value="RNase_Y"/>
    <property type="match status" value="1"/>
</dbReference>
<dbReference type="InterPro" id="IPR004088">
    <property type="entry name" value="KH_dom_type_1"/>
</dbReference>
<dbReference type="EMBL" id="MEWX01000025">
    <property type="protein sequence ID" value="OGC80345.1"/>
    <property type="molecule type" value="Genomic_DNA"/>
</dbReference>
<keyword evidence="5" id="KW-0812">Transmembrane</keyword>
<dbReference type="PANTHER" id="PTHR12826">
    <property type="entry name" value="RIBONUCLEASE Y"/>
    <property type="match status" value="1"/>
</dbReference>
<evidence type="ECO:0000256" key="2">
    <source>
        <dbReference type="ARBA" id="ARBA00022759"/>
    </source>
</evidence>
<dbReference type="AlphaFoldDB" id="A0A1F4XFA4"/>
<keyword evidence="4 5" id="KW-0694">RNA-binding</keyword>
<dbReference type="InterPro" id="IPR003607">
    <property type="entry name" value="HD/PDEase_dom"/>
</dbReference>
<dbReference type="GO" id="GO:0003723">
    <property type="term" value="F:RNA binding"/>
    <property type="evidence" value="ECO:0007669"/>
    <property type="project" value="UniProtKB-UniRule"/>
</dbReference>
<evidence type="ECO:0000313" key="9">
    <source>
        <dbReference type="EMBL" id="OGC80345.1"/>
    </source>
</evidence>
<dbReference type="SMART" id="SM00322">
    <property type="entry name" value="KH"/>
    <property type="match status" value="1"/>
</dbReference>
<keyword evidence="5" id="KW-1003">Cell membrane</keyword>
<dbReference type="Gene3D" id="1.10.3210.10">
    <property type="entry name" value="Hypothetical protein af1432"/>
    <property type="match status" value="1"/>
</dbReference>
<name>A0A1F4XFA4_9BACT</name>
<dbReference type="SUPFAM" id="SSF109604">
    <property type="entry name" value="HD-domain/PDEase-like"/>
    <property type="match status" value="1"/>
</dbReference>
<dbReference type="InterPro" id="IPR004087">
    <property type="entry name" value="KH_dom"/>
</dbReference>
<organism evidence="9 10">
    <name type="scientific">Candidatus Adlerbacteria bacterium RIFCSPLOWO2_01_FULL_51_16</name>
    <dbReference type="NCBI Taxonomy" id="1797243"/>
    <lineage>
        <taxon>Bacteria</taxon>
        <taxon>Candidatus Adleribacteriota</taxon>
    </lineage>
</organism>
<keyword evidence="5" id="KW-1133">Transmembrane helix</keyword>
<accession>A0A1F4XFA4</accession>
<evidence type="ECO:0000256" key="4">
    <source>
        <dbReference type="ARBA" id="ARBA00022884"/>
    </source>
</evidence>
<dbReference type="InterPro" id="IPR006675">
    <property type="entry name" value="HDIG_dom"/>
</dbReference>
<keyword evidence="5" id="KW-0472">Membrane</keyword>
<dbReference type="InterPro" id="IPR036612">
    <property type="entry name" value="KH_dom_type_1_sf"/>
</dbReference>